<accession>A0ABU6NIY3</accession>
<dbReference type="RefSeq" id="WP_328236957.1">
    <property type="nucleotide sequence ID" value="NZ_JAROAS010000013.1"/>
</dbReference>
<dbReference type="PANTHER" id="PTHR43798:SF33">
    <property type="entry name" value="HYDROLASE, PUTATIVE (AFU_ORTHOLOGUE AFUA_2G14860)-RELATED"/>
    <property type="match status" value="1"/>
</dbReference>
<dbReference type="InterPro" id="IPR050266">
    <property type="entry name" value="AB_hydrolase_sf"/>
</dbReference>
<dbReference type="Proteomes" id="UP001341820">
    <property type="component" value="Unassembled WGS sequence"/>
</dbReference>
<evidence type="ECO:0000313" key="2">
    <source>
        <dbReference type="EMBL" id="MED4128171.1"/>
    </source>
</evidence>
<feature type="domain" description="AB hydrolase-1" evidence="1">
    <location>
        <begin position="3"/>
        <end position="197"/>
    </location>
</feature>
<dbReference type="Pfam" id="PF12697">
    <property type="entry name" value="Abhydrolase_6"/>
    <property type="match status" value="1"/>
</dbReference>
<dbReference type="InterPro" id="IPR000073">
    <property type="entry name" value="AB_hydrolase_1"/>
</dbReference>
<keyword evidence="3" id="KW-1185">Reference proteome</keyword>
<dbReference type="GO" id="GO:0016787">
    <property type="term" value="F:hydrolase activity"/>
    <property type="evidence" value="ECO:0007669"/>
    <property type="project" value="UniProtKB-KW"/>
</dbReference>
<evidence type="ECO:0000259" key="1">
    <source>
        <dbReference type="Pfam" id="PF12697"/>
    </source>
</evidence>
<proteinExistence type="predicted"/>
<dbReference type="SUPFAM" id="SSF53474">
    <property type="entry name" value="alpha/beta-Hydrolases"/>
    <property type="match status" value="1"/>
</dbReference>
<reference evidence="2 3" key="1">
    <citation type="submission" date="2023-03" db="EMBL/GenBank/DDBJ databases">
        <title>Bacillus Genome Sequencing.</title>
        <authorList>
            <person name="Dunlap C."/>
        </authorList>
    </citation>
    <scope>NUCLEOTIDE SEQUENCE [LARGE SCALE GENOMIC DNA]</scope>
    <source>
        <strain evidence="2 3">B-4107</strain>
    </source>
</reference>
<name>A0ABU6NIY3_9BACI</name>
<sequence length="208" mass="23209">MNIFIHGLGQKPSSWNRTIQGLSVAETVECPTIVSLLNGTEATYENVYQRFVEWCNRSDEPLHLTGLSLGGILSLHYAKDHPEKVASLCLIGTQCFMPKRLLQVQSVIFRLLPSRLFHQEGLQKRDFISLTRSMEDLDFRASLAGITCPTLILYGGGDYLNKRASFQLAKSIPNSKLLCIPDAGHEVNEDQPLPLANALQSFYKNLSS</sequence>
<keyword evidence="2" id="KW-0378">Hydrolase</keyword>
<organism evidence="2 3">
    <name type="scientific">Shouchella miscanthi</name>
    <dbReference type="NCBI Taxonomy" id="2598861"/>
    <lineage>
        <taxon>Bacteria</taxon>
        <taxon>Bacillati</taxon>
        <taxon>Bacillota</taxon>
        <taxon>Bacilli</taxon>
        <taxon>Bacillales</taxon>
        <taxon>Bacillaceae</taxon>
        <taxon>Shouchella</taxon>
    </lineage>
</organism>
<dbReference type="PANTHER" id="PTHR43798">
    <property type="entry name" value="MONOACYLGLYCEROL LIPASE"/>
    <property type="match status" value="1"/>
</dbReference>
<protein>
    <submittedName>
        <fullName evidence="2">Alpha/beta hydrolase</fullName>
    </submittedName>
</protein>
<dbReference type="InterPro" id="IPR029058">
    <property type="entry name" value="AB_hydrolase_fold"/>
</dbReference>
<comment type="caution">
    <text evidence="2">The sequence shown here is derived from an EMBL/GenBank/DDBJ whole genome shotgun (WGS) entry which is preliminary data.</text>
</comment>
<dbReference type="Gene3D" id="3.40.50.1820">
    <property type="entry name" value="alpha/beta hydrolase"/>
    <property type="match status" value="1"/>
</dbReference>
<gene>
    <name evidence="2" type="ORF">P5F74_08535</name>
</gene>
<evidence type="ECO:0000313" key="3">
    <source>
        <dbReference type="Proteomes" id="UP001341820"/>
    </source>
</evidence>
<dbReference type="EMBL" id="JAROAS010000013">
    <property type="protein sequence ID" value="MED4128171.1"/>
    <property type="molecule type" value="Genomic_DNA"/>
</dbReference>